<dbReference type="GO" id="GO:0015643">
    <property type="term" value="F:toxic substance binding"/>
    <property type="evidence" value="ECO:0007669"/>
    <property type="project" value="InterPro"/>
</dbReference>
<dbReference type="InterPro" id="IPR015287">
    <property type="entry name" value="Colicin_D_immunity_dom"/>
</dbReference>
<dbReference type="SUPFAM" id="SSF101125">
    <property type="entry name" value="Colicin D immunity protein"/>
    <property type="match status" value="1"/>
</dbReference>
<dbReference type="EMBL" id="VUBA01000094">
    <property type="protein sequence ID" value="MPQ85393.1"/>
    <property type="molecule type" value="Genomic_DNA"/>
</dbReference>
<dbReference type="Gene3D" id="1.20.120.650">
    <property type="entry name" value="Colicin D"/>
    <property type="match status" value="1"/>
</dbReference>
<dbReference type="InterPro" id="IPR036471">
    <property type="entry name" value="Colicin_D_sf"/>
</dbReference>
<dbReference type="AlphaFoldDB" id="A0A5N7JW51"/>
<feature type="domain" description="Colicin D immunity protein" evidence="1">
    <location>
        <begin position="1"/>
        <end position="86"/>
    </location>
</feature>
<dbReference type="Proteomes" id="UP000325438">
    <property type="component" value="Unassembled WGS sequence"/>
</dbReference>
<reference evidence="2 3" key="1">
    <citation type="submission" date="2019-09" db="EMBL/GenBank/DDBJ databases">
        <title>The draft genomes of Allium pathogen Pseudomonas sp.</title>
        <authorList>
            <person name="Fujikawa T."/>
            <person name="Sawada H."/>
        </authorList>
    </citation>
    <scope>NUCLEOTIDE SEQUENCE [LARGE SCALE GENOMIC DNA]</scope>
    <source>
        <strain evidence="2 3">MAFF 730085</strain>
    </source>
</reference>
<accession>A0A5N7JW51</accession>
<dbReference type="Pfam" id="PF09204">
    <property type="entry name" value="Colicin_immun"/>
    <property type="match status" value="1"/>
</dbReference>
<name>A0A5N7JW51_9PSED</name>
<proteinExistence type="predicted"/>
<dbReference type="RefSeq" id="WP_058413717.1">
    <property type="nucleotide sequence ID" value="NZ_JBLZPT010000003.1"/>
</dbReference>
<dbReference type="GO" id="GO:0030153">
    <property type="term" value="P:bacteriocin immunity"/>
    <property type="evidence" value="ECO:0007669"/>
    <property type="project" value="InterPro"/>
</dbReference>
<organism evidence="2 3">
    <name type="scientific">Pseudomonas kitaguniensis</name>
    <dbReference type="NCBI Taxonomy" id="2607908"/>
    <lineage>
        <taxon>Bacteria</taxon>
        <taxon>Pseudomonadati</taxon>
        <taxon>Pseudomonadota</taxon>
        <taxon>Gammaproteobacteria</taxon>
        <taxon>Pseudomonadales</taxon>
        <taxon>Pseudomonadaceae</taxon>
        <taxon>Pseudomonas</taxon>
    </lineage>
</organism>
<protein>
    <submittedName>
        <fullName evidence="2">Colicin-D</fullName>
    </submittedName>
</protein>
<comment type="caution">
    <text evidence="2">The sequence shown here is derived from an EMBL/GenBank/DDBJ whole genome shotgun (WGS) entry which is preliminary data.</text>
</comment>
<sequence length="90" mass="10368">MSMDLINLARRFSNSVVSAEAFADTYIAQWSNERDTDRLKHDETNISECASSIFVLADSFNPDANRRESELDEKHLKLEVQSTLRKFNLD</sequence>
<evidence type="ECO:0000313" key="3">
    <source>
        <dbReference type="Proteomes" id="UP000325438"/>
    </source>
</evidence>
<gene>
    <name evidence="2" type="ORF">F0170_16185</name>
</gene>
<evidence type="ECO:0000259" key="1">
    <source>
        <dbReference type="Pfam" id="PF09204"/>
    </source>
</evidence>
<evidence type="ECO:0000313" key="2">
    <source>
        <dbReference type="EMBL" id="MPQ85393.1"/>
    </source>
</evidence>